<protein>
    <submittedName>
        <fullName evidence="1">Uncharacterized protein</fullName>
    </submittedName>
</protein>
<gene>
    <name evidence="1" type="ORF">ACFPOG_09175</name>
</gene>
<reference evidence="2" key="1">
    <citation type="journal article" date="2019" name="Int. J. Syst. Evol. Microbiol.">
        <title>The Global Catalogue of Microorganisms (GCM) 10K type strain sequencing project: providing services to taxonomists for standard genome sequencing and annotation.</title>
        <authorList>
            <consortium name="The Broad Institute Genomics Platform"/>
            <consortium name="The Broad Institute Genome Sequencing Center for Infectious Disease"/>
            <person name="Wu L."/>
            <person name="Ma J."/>
        </authorList>
    </citation>
    <scope>NUCLEOTIDE SEQUENCE [LARGE SCALE GENOMIC DNA]</scope>
    <source>
        <strain evidence="2">KACC 11904</strain>
    </source>
</reference>
<name>A0ABW0K6M5_9BACL</name>
<sequence length="95" mass="11115">MPYVLKHSGIHQILTSRLVNHYGLTYYGVKFWEGVDEAEAQKQQTLALAGEMDADVWEIMELEEGEMKLCNVRLRNDPAYQLFWNEARKPEVRKS</sequence>
<dbReference type="EMBL" id="JBHSMJ010000009">
    <property type="protein sequence ID" value="MFC5448432.1"/>
    <property type="molecule type" value="Genomic_DNA"/>
</dbReference>
<dbReference type="RefSeq" id="WP_270881201.1">
    <property type="nucleotide sequence ID" value="NZ_JAQFVF010000046.1"/>
</dbReference>
<evidence type="ECO:0000313" key="1">
    <source>
        <dbReference type="EMBL" id="MFC5448432.1"/>
    </source>
</evidence>
<proteinExistence type="predicted"/>
<evidence type="ECO:0000313" key="2">
    <source>
        <dbReference type="Proteomes" id="UP001596044"/>
    </source>
</evidence>
<keyword evidence="2" id="KW-1185">Reference proteome</keyword>
<comment type="caution">
    <text evidence="1">The sequence shown here is derived from an EMBL/GenBank/DDBJ whole genome shotgun (WGS) entry which is preliminary data.</text>
</comment>
<organism evidence="1 2">
    <name type="scientific">Paenibacillus aestuarii</name>
    <dbReference type="NCBI Taxonomy" id="516965"/>
    <lineage>
        <taxon>Bacteria</taxon>
        <taxon>Bacillati</taxon>
        <taxon>Bacillota</taxon>
        <taxon>Bacilli</taxon>
        <taxon>Bacillales</taxon>
        <taxon>Paenibacillaceae</taxon>
        <taxon>Paenibacillus</taxon>
    </lineage>
</organism>
<dbReference type="Proteomes" id="UP001596044">
    <property type="component" value="Unassembled WGS sequence"/>
</dbReference>
<accession>A0ABW0K6M5</accession>